<dbReference type="EMBL" id="CM029039">
    <property type="protein sequence ID" value="KAG2645986.1"/>
    <property type="molecule type" value="Genomic_DNA"/>
</dbReference>
<name>A0A8T0WJN4_PANVG</name>
<dbReference type="SUPFAM" id="SSF117281">
    <property type="entry name" value="Kelch motif"/>
    <property type="match status" value="1"/>
</dbReference>
<evidence type="ECO:0000313" key="2">
    <source>
        <dbReference type="Proteomes" id="UP000823388"/>
    </source>
</evidence>
<reference evidence="1" key="1">
    <citation type="submission" date="2020-05" db="EMBL/GenBank/DDBJ databases">
        <title>WGS assembly of Panicum virgatum.</title>
        <authorList>
            <person name="Lovell J.T."/>
            <person name="Jenkins J."/>
            <person name="Shu S."/>
            <person name="Juenger T.E."/>
            <person name="Schmutz J."/>
        </authorList>
    </citation>
    <scope>NUCLEOTIDE SEQUENCE</scope>
    <source>
        <strain evidence="1">AP13</strain>
    </source>
</reference>
<dbReference type="InterPro" id="IPR015915">
    <property type="entry name" value="Kelch-typ_b-propeller"/>
</dbReference>
<dbReference type="Proteomes" id="UP000823388">
    <property type="component" value="Chromosome 2K"/>
</dbReference>
<protein>
    <submittedName>
        <fullName evidence="1">Uncharacterized protein</fullName>
    </submittedName>
</protein>
<dbReference type="OrthoDB" id="653929at2759"/>
<evidence type="ECO:0000313" key="1">
    <source>
        <dbReference type="EMBL" id="KAG2645986.1"/>
    </source>
</evidence>
<accession>A0A8T0WJN4</accession>
<dbReference type="PANTHER" id="PTHR33085">
    <property type="entry name" value="OS12G0113100 PROTEIN-RELATED"/>
    <property type="match status" value="1"/>
</dbReference>
<dbReference type="InterPro" id="IPR012871">
    <property type="entry name" value="DUF1668_ORYSA"/>
</dbReference>
<proteinExistence type="predicted"/>
<dbReference type="PANTHER" id="PTHR33085:SF88">
    <property type="entry name" value="OS08G0165000 PROTEIN"/>
    <property type="match status" value="1"/>
</dbReference>
<gene>
    <name evidence="1" type="ORF">PVAP13_2KG472900</name>
</gene>
<sequence>MKFDPPICNVGNGYMDFMLFVGGDSRGMNQNHRVLVTELTGRALLYDPESPSIRSLPSLTSPKRSPISLIVGNKFYILDTASRLSHPNDCFHSYMMYDGDWHCYSLAPPPYIHANRSIICEGEAEHVDSYTVVGGSSIWISKSTLGTHSFDTENHRWTKVGDWALPFFGHVQYVPEHKLWFGLSSGESEIDCSVCFSNLTEMPPRSVNIGRDCTPP</sequence>
<dbReference type="AlphaFoldDB" id="A0A8T0WJN4"/>
<keyword evidence="2" id="KW-1185">Reference proteome</keyword>
<dbReference type="Gene3D" id="2.120.10.80">
    <property type="entry name" value="Kelch-type beta propeller"/>
    <property type="match status" value="1"/>
</dbReference>
<organism evidence="1 2">
    <name type="scientific">Panicum virgatum</name>
    <name type="common">Blackwell switchgrass</name>
    <dbReference type="NCBI Taxonomy" id="38727"/>
    <lineage>
        <taxon>Eukaryota</taxon>
        <taxon>Viridiplantae</taxon>
        <taxon>Streptophyta</taxon>
        <taxon>Embryophyta</taxon>
        <taxon>Tracheophyta</taxon>
        <taxon>Spermatophyta</taxon>
        <taxon>Magnoliopsida</taxon>
        <taxon>Liliopsida</taxon>
        <taxon>Poales</taxon>
        <taxon>Poaceae</taxon>
        <taxon>PACMAD clade</taxon>
        <taxon>Panicoideae</taxon>
        <taxon>Panicodae</taxon>
        <taxon>Paniceae</taxon>
        <taxon>Panicinae</taxon>
        <taxon>Panicum</taxon>
        <taxon>Panicum sect. Hiantes</taxon>
    </lineage>
</organism>
<comment type="caution">
    <text evidence="1">The sequence shown here is derived from an EMBL/GenBank/DDBJ whole genome shotgun (WGS) entry which is preliminary data.</text>
</comment>
<dbReference type="Pfam" id="PF07893">
    <property type="entry name" value="DUF1668"/>
    <property type="match status" value="1"/>
</dbReference>